<evidence type="ECO:0000259" key="1">
    <source>
        <dbReference type="Pfam" id="PF09413"/>
    </source>
</evidence>
<dbReference type="AlphaFoldDB" id="A0A087MJS8"/>
<evidence type="ECO:0000313" key="3">
    <source>
        <dbReference type="Proteomes" id="UP000029085"/>
    </source>
</evidence>
<dbReference type="InterPro" id="IPR011322">
    <property type="entry name" value="N-reg_PII-like_a/b"/>
</dbReference>
<dbReference type="EMBL" id="AVCJ01000007">
    <property type="protein sequence ID" value="KFL37131.1"/>
    <property type="molecule type" value="Genomic_DNA"/>
</dbReference>
<proteinExistence type="predicted"/>
<keyword evidence="3" id="KW-1185">Reference proteome</keyword>
<evidence type="ECO:0000313" key="2">
    <source>
        <dbReference type="EMBL" id="KFL37131.1"/>
    </source>
</evidence>
<dbReference type="OrthoDB" id="6197669at2"/>
<reference evidence="3" key="1">
    <citation type="submission" date="2013-08" db="EMBL/GenBank/DDBJ databases">
        <title>Genome sequencing of Arenimonas donghaensis.</title>
        <authorList>
            <person name="Chen F."/>
            <person name="Wang G."/>
        </authorList>
    </citation>
    <scope>NUCLEOTIDE SEQUENCE [LARGE SCALE GENOMIC DNA]</scope>
    <source>
        <strain evidence="3">HO3-R19</strain>
    </source>
</reference>
<sequence>MKAAYDAQNLIDAQLVCDLLHSAGIPARVTGAGLLGAAGELPAIGVVQVMVLEDDLERARAVVADWESGDIPDEAELERLAMQSPDRDFDLLA</sequence>
<organism evidence="2 3">
    <name type="scientific">Arenimonas donghaensis DSM 18148 = HO3-R19</name>
    <dbReference type="NCBI Taxonomy" id="1121014"/>
    <lineage>
        <taxon>Bacteria</taxon>
        <taxon>Pseudomonadati</taxon>
        <taxon>Pseudomonadota</taxon>
        <taxon>Gammaproteobacteria</taxon>
        <taxon>Lysobacterales</taxon>
        <taxon>Lysobacteraceae</taxon>
        <taxon>Arenimonas</taxon>
    </lineage>
</organism>
<dbReference type="SUPFAM" id="SSF54913">
    <property type="entry name" value="GlnB-like"/>
    <property type="match status" value="1"/>
</dbReference>
<gene>
    <name evidence="2" type="ORF">N788_11435</name>
</gene>
<dbReference type="Proteomes" id="UP000029085">
    <property type="component" value="Unassembled WGS sequence"/>
</dbReference>
<dbReference type="RefSeq" id="WP_051924389.1">
    <property type="nucleotide sequence ID" value="NZ_AVCJ01000007.1"/>
</dbReference>
<name>A0A087MJS8_9GAMM</name>
<reference evidence="2 3" key="2">
    <citation type="journal article" date="2015" name="Stand. Genomic Sci.">
        <title>High quality draft genomic sequence of Arenimonas donghaensis DSM 18148(T).</title>
        <authorList>
            <person name="Chen F."/>
            <person name="Wang H."/>
            <person name="Cao Y."/>
            <person name="Li X."/>
            <person name="Wang G."/>
        </authorList>
    </citation>
    <scope>NUCLEOTIDE SEQUENCE [LARGE SCALE GENOMIC DNA]</scope>
    <source>
        <strain evidence="2 3">HO3-R19</strain>
    </source>
</reference>
<dbReference type="Pfam" id="PF09413">
    <property type="entry name" value="DUF2007"/>
    <property type="match status" value="1"/>
</dbReference>
<comment type="caution">
    <text evidence="2">The sequence shown here is derived from an EMBL/GenBank/DDBJ whole genome shotgun (WGS) entry which is preliminary data.</text>
</comment>
<accession>A0A087MJS8</accession>
<dbReference type="InterPro" id="IPR018551">
    <property type="entry name" value="DUF2007"/>
</dbReference>
<dbReference type="PATRIC" id="fig|1121014.3.peg.1041"/>
<dbReference type="STRING" id="1121014.N788_11435"/>
<protein>
    <recommendedName>
        <fullName evidence="1">DUF2007 domain-containing protein</fullName>
    </recommendedName>
</protein>
<dbReference type="Gene3D" id="3.30.70.790">
    <property type="entry name" value="UreE, C-terminal domain"/>
    <property type="match status" value="1"/>
</dbReference>
<feature type="domain" description="DUF2007" evidence="1">
    <location>
        <begin position="1"/>
        <end position="67"/>
    </location>
</feature>